<name>A0A482MGP9_9CAUD</name>
<sequence length="59" mass="6849">MIIVRGDRFRDVRVCCLLLIGAKKWWVVTGNSKLLKICSTNVWTTRAKNKLKGRSPRVY</sequence>
<gene>
    <name evidence="1" type="ORF">kac65v151_gp049</name>
</gene>
<evidence type="ECO:0000313" key="2">
    <source>
        <dbReference type="Proteomes" id="UP000305794"/>
    </source>
</evidence>
<organism evidence="1 2">
    <name type="scientific">Nodularia phage vB_NspS-kac65v151</name>
    <dbReference type="NCBI Taxonomy" id="2557579"/>
    <lineage>
        <taxon>Viruses</taxon>
        <taxon>Duplodnaviria</taxon>
        <taxon>Heunggongvirae</taxon>
        <taxon>Uroviricota</taxon>
        <taxon>Caudoviricetes</taxon>
        <taxon>Ravarandavirus</taxon>
        <taxon>Ravarandavirus kac65v151</taxon>
    </lineage>
</organism>
<dbReference type="Proteomes" id="UP000305794">
    <property type="component" value="Segment"/>
</dbReference>
<evidence type="ECO:0000313" key="1">
    <source>
        <dbReference type="EMBL" id="QBQ73081.1"/>
    </source>
</evidence>
<accession>A0A482MGP9</accession>
<protein>
    <submittedName>
        <fullName evidence="1">Uncharacterized protein</fullName>
    </submittedName>
</protein>
<keyword evidence="2" id="KW-1185">Reference proteome</keyword>
<proteinExistence type="predicted"/>
<reference evidence="1 2" key="1">
    <citation type="submission" date="2019-03" db="EMBL/GenBank/DDBJ databases">
        <title>Diversity and diversification of Nodularia spumigena cyanophages in the Baltic Sea.</title>
        <authorList>
            <person name="Sulcius S."/>
            <person name="Holmfeldt K."/>
            <person name="Simoliunas E."/>
        </authorList>
    </citation>
    <scope>NUCLEOTIDE SEQUENCE [LARGE SCALE GENOMIC DNA]</scope>
</reference>
<dbReference type="EMBL" id="MK605242">
    <property type="protein sequence ID" value="QBQ73081.1"/>
    <property type="molecule type" value="Genomic_DNA"/>
</dbReference>